<keyword evidence="1" id="KW-0732">Signal</keyword>
<comment type="caution">
    <text evidence="2">The sequence shown here is derived from an EMBL/GenBank/DDBJ whole genome shotgun (WGS) entry which is preliminary data.</text>
</comment>
<accession>A0A9D2AG40</accession>
<organism evidence="2 3">
    <name type="scientific">Candidatus Borkfalkia faecipullorum</name>
    <dbReference type="NCBI Taxonomy" id="2838510"/>
    <lineage>
        <taxon>Bacteria</taxon>
        <taxon>Bacillati</taxon>
        <taxon>Bacillota</taxon>
        <taxon>Clostridia</taxon>
        <taxon>Christensenellales</taxon>
        <taxon>Christensenellaceae</taxon>
        <taxon>Candidatus Borkfalkia</taxon>
    </lineage>
</organism>
<reference evidence="2" key="2">
    <citation type="submission" date="2021-04" db="EMBL/GenBank/DDBJ databases">
        <authorList>
            <person name="Gilroy R."/>
        </authorList>
    </citation>
    <scope>NUCLEOTIDE SEQUENCE</scope>
    <source>
        <strain evidence="2">811</strain>
    </source>
</reference>
<proteinExistence type="predicted"/>
<dbReference type="EMBL" id="DXFX01000094">
    <property type="protein sequence ID" value="HIX08261.1"/>
    <property type="molecule type" value="Genomic_DNA"/>
</dbReference>
<gene>
    <name evidence="2" type="ORF">H9741_07320</name>
</gene>
<protein>
    <submittedName>
        <fullName evidence="2">Uncharacterized protein</fullName>
    </submittedName>
</protein>
<reference evidence="2" key="1">
    <citation type="journal article" date="2021" name="PeerJ">
        <title>Extensive microbial diversity within the chicken gut microbiome revealed by metagenomics and culture.</title>
        <authorList>
            <person name="Gilroy R."/>
            <person name="Ravi A."/>
            <person name="Getino M."/>
            <person name="Pursley I."/>
            <person name="Horton D.L."/>
            <person name="Alikhan N.F."/>
            <person name="Baker D."/>
            <person name="Gharbi K."/>
            <person name="Hall N."/>
            <person name="Watson M."/>
            <person name="Adriaenssens E.M."/>
            <person name="Foster-Nyarko E."/>
            <person name="Jarju S."/>
            <person name="Secka A."/>
            <person name="Antonio M."/>
            <person name="Oren A."/>
            <person name="Chaudhuri R.R."/>
            <person name="La Ragione R."/>
            <person name="Hildebrand F."/>
            <person name="Pallen M.J."/>
        </authorList>
    </citation>
    <scope>NUCLEOTIDE SEQUENCE</scope>
    <source>
        <strain evidence="2">811</strain>
    </source>
</reference>
<dbReference type="PROSITE" id="PS51257">
    <property type="entry name" value="PROKAR_LIPOPROTEIN"/>
    <property type="match status" value="1"/>
</dbReference>
<dbReference type="AlphaFoldDB" id="A0A9D2AG40"/>
<evidence type="ECO:0000313" key="3">
    <source>
        <dbReference type="Proteomes" id="UP000824204"/>
    </source>
</evidence>
<dbReference type="Proteomes" id="UP000824204">
    <property type="component" value="Unassembled WGS sequence"/>
</dbReference>
<feature type="chain" id="PRO_5038394883" evidence="1">
    <location>
        <begin position="19"/>
        <end position="315"/>
    </location>
</feature>
<name>A0A9D2AG40_9FIRM</name>
<sequence length="315" mass="34409">MKKYPMIAILLFAALALAGCAEGEEQKQPQKGELNLEAPHGALVASDELDINKIHYTAKNGDGEEVSASFTVELNGTELSGENGKYFLPEGGELVIRAEAVGLESELRTQVFELPGSCVADAAAITEGEGYIVREDAFGAYAEVTAEQVSFPADLYAAANYENAQILLCAEGDAYLPDGGKISSEWEVREITDIVTVFGNPEEEQTLNVSFSMENDAKVYIRCVYFCDECEVTGIEMRDYAEMRVGETYRIQPAYALLSNGVKLYADIKAEFNGGPVEGSVITFESEGELVITYTVERPYLEEALMKTCIVRVTE</sequence>
<evidence type="ECO:0000256" key="1">
    <source>
        <dbReference type="SAM" id="SignalP"/>
    </source>
</evidence>
<feature type="signal peptide" evidence="1">
    <location>
        <begin position="1"/>
        <end position="18"/>
    </location>
</feature>
<evidence type="ECO:0000313" key="2">
    <source>
        <dbReference type="EMBL" id="HIX08261.1"/>
    </source>
</evidence>